<dbReference type="GO" id="GO:0071944">
    <property type="term" value="C:cell periphery"/>
    <property type="evidence" value="ECO:0007669"/>
    <property type="project" value="TreeGrafter"/>
</dbReference>
<evidence type="ECO:0000313" key="2">
    <source>
        <dbReference type="EMBL" id="KAG2495497.1"/>
    </source>
</evidence>
<dbReference type="GO" id="GO:0004620">
    <property type="term" value="F:phospholipase activity"/>
    <property type="evidence" value="ECO:0007669"/>
    <property type="project" value="TreeGrafter"/>
</dbReference>
<protein>
    <recommendedName>
        <fullName evidence="4">Ankyrin repeat domain-containing protein</fullName>
    </recommendedName>
</protein>
<sequence length="681" mass="70261">MWNADILERIAGFLPPNDVALGLRLLCRATALQFRGCSSVLLSQPVQPEAFARHWSSPEAVGALTLPQRRQLLALTARSGVLVNTQLAASHAGCTLSGELLQAAAEGGDLETVLWLHAARPSPWSAAAMEAVVAAAARCGHLHVVTWAVGAYPSISQLGPELTATAQAGHTDVVDWLLAQAGQGSCQCGAQPPFGWAPGSHAHQSSARATHIAGVTFRCSLAALHFAAALGAALGGRAQLLDRLLPGAGVQALPTRGQQAAADIVALLPGALQGLALGPGPGPPNTAPAGPPRASTSPPLDSGFPAVRALLSAAAQGCDLATFLRLLDTLDPTRSYFPGADECHSVLYNAAASTTPDWRDKVAFLLLDRGYCWGEHSWSGVMATRPTLERLAELREWLGGGSGLASGGGVTGASSDAWAPGPGGAGGGAAPRPVPLPRRGRMEALQVLLDVGAGAQVMEDAARHAAREGDLPMLTWLHSRGCANLMSGYLALLPSAARGGHLDVVAWLVETFGPAAPLTAGIFAAAAESGSPRLLTWLAERGCRWDGWAWVGAAAAGNGATLEWMVQRGMGPNMGDTAGEAYVRAAHNGDLLTLGTLRRLGSPWSPAGDTFTRAILSRGRAAPLSALRWLRDRGCPVSWANAAEAAAGAARLPGNLDAGVVVGWVAEQRGVDQRARAERPV</sequence>
<name>A0A835Y2W0_9CHLO</name>
<dbReference type="OrthoDB" id="63514at2759"/>
<dbReference type="EMBL" id="JAEHOE010000024">
    <property type="protein sequence ID" value="KAG2495497.1"/>
    <property type="molecule type" value="Genomic_DNA"/>
</dbReference>
<dbReference type="Gene3D" id="1.25.40.20">
    <property type="entry name" value="Ankyrin repeat-containing domain"/>
    <property type="match status" value="2"/>
</dbReference>
<dbReference type="AlphaFoldDB" id="A0A835Y2W0"/>
<dbReference type="GO" id="GO:0005783">
    <property type="term" value="C:endoplasmic reticulum"/>
    <property type="evidence" value="ECO:0007669"/>
    <property type="project" value="TreeGrafter"/>
</dbReference>
<feature type="compositionally biased region" description="Pro residues" evidence="1">
    <location>
        <begin position="280"/>
        <end position="291"/>
    </location>
</feature>
<dbReference type="GO" id="GO:0046513">
    <property type="term" value="P:ceramide biosynthetic process"/>
    <property type="evidence" value="ECO:0007669"/>
    <property type="project" value="TreeGrafter"/>
</dbReference>
<comment type="caution">
    <text evidence="2">The sequence shown here is derived from an EMBL/GenBank/DDBJ whole genome shotgun (WGS) entry which is preliminary data.</text>
</comment>
<dbReference type="PANTHER" id="PTHR12393:SF6">
    <property type="entry name" value="SPHINGOMYELIN PHOSPHODIESTERASE 2"/>
    <property type="match status" value="1"/>
</dbReference>
<organism evidence="2 3">
    <name type="scientific">Edaphochlamys debaryana</name>
    <dbReference type="NCBI Taxonomy" id="47281"/>
    <lineage>
        <taxon>Eukaryota</taxon>
        <taxon>Viridiplantae</taxon>
        <taxon>Chlorophyta</taxon>
        <taxon>core chlorophytes</taxon>
        <taxon>Chlorophyceae</taxon>
        <taxon>CS clade</taxon>
        <taxon>Chlamydomonadales</taxon>
        <taxon>Chlamydomonadales incertae sedis</taxon>
        <taxon>Edaphochlamys</taxon>
    </lineage>
</organism>
<feature type="region of interest" description="Disordered" evidence="1">
    <location>
        <begin position="408"/>
        <end position="435"/>
    </location>
</feature>
<reference evidence="2" key="1">
    <citation type="journal article" date="2020" name="bioRxiv">
        <title>Comparative genomics of Chlamydomonas.</title>
        <authorList>
            <person name="Craig R.J."/>
            <person name="Hasan A.R."/>
            <person name="Ness R.W."/>
            <person name="Keightley P.D."/>
        </authorList>
    </citation>
    <scope>NUCLEOTIDE SEQUENCE</scope>
    <source>
        <strain evidence="2">CCAP 11/70</strain>
    </source>
</reference>
<gene>
    <name evidence="2" type="ORF">HYH03_006441</name>
</gene>
<accession>A0A835Y2W0</accession>
<evidence type="ECO:0008006" key="4">
    <source>
        <dbReference type="Google" id="ProtNLM"/>
    </source>
</evidence>
<evidence type="ECO:0000256" key="1">
    <source>
        <dbReference type="SAM" id="MobiDB-lite"/>
    </source>
</evidence>
<dbReference type="InterPro" id="IPR036770">
    <property type="entry name" value="Ankyrin_rpt-contain_sf"/>
</dbReference>
<dbReference type="GO" id="GO:0030149">
    <property type="term" value="P:sphingolipid catabolic process"/>
    <property type="evidence" value="ECO:0007669"/>
    <property type="project" value="TreeGrafter"/>
</dbReference>
<feature type="region of interest" description="Disordered" evidence="1">
    <location>
        <begin position="277"/>
        <end position="299"/>
    </location>
</feature>
<dbReference type="Proteomes" id="UP000612055">
    <property type="component" value="Unassembled WGS sequence"/>
</dbReference>
<dbReference type="GO" id="GO:0016020">
    <property type="term" value="C:membrane"/>
    <property type="evidence" value="ECO:0007669"/>
    <property type="project" value="TreeGrafter"/>
</dbReference>
<proteinExistence type="predicted"/>
<dbReference type="PANTHER" id="PTHR12393">
    <property type="entry name" value="SPHINGOMYELIN PHOSPHODIESTERASE RELATED"/>
    <property type="match status" value="1"/>
</dbReference>
<keyword evidence="3" id="KW-1185">Reference proteome</keyword>
<evidence type="ECO:0000313" key="3">
    <source>
        <dbReference type="Proteomes" id="UP000612055"/>
    </source>
</evidence>
<dbReference type="SUPFAM" id="SSF140860">
    <property type="entry name" value="Pseudo ankyrin repeat-like"/>
    <property type="match status" value="1"/>
</dbReference>